<evidence type="ECO:0000313" key="1">
    <source>
        <dbReference type="EMBL" id="GFR87334.1"/>
    </source>
</evidence>
<dbReference type="AlphaFoldDB" id="A0AAV4GP61"/>
<name>A0AAV4GP61_9GAST</name>
<dbReference type="EMBL" id="BMAT01001508">
    <property type="protein sequence ID" value="GFR87334.1"/>
    <property type="molecule type" value="Genomic_DNA"/>
</dbReference>
<evidence type="ECO:0000313" key="2">
    <source>
        <dbReference type="Proteomes" id="UP000762676"/>
    </source>
</evidence>
<keyword evidence="2" id="KW-1185">Reference proteome</keyword>
<accession>A0AAV4GP61</accession>
<organism evidence="1 2">
    <name type="scientific">Elysia marginata</name>
    <dbReference type="NCBI Taxonomy" id="1093978"/>
    <lineage>
        <taxon>Eukaryota</taxon>
        <taxon>Metazoa</taxon>
        <taxon>Spiralia</taxon>
        <taxon>Lophotrochozoa</taxon>
        <taxon>Mollusca</taxon>
        <taxon>Gastropoda</taxon>
        <taxon>Heterobranchia</taxon>
        <taxon>Euthyneura</taxon>
        <taxon>Panpulmonata</taxon>
        <taxon>Sacoglossa</taxon>
        <taxon>Placobranchoidea</taxon>
        <taxon>Plakobranchidae</taxon>
        <taxon>Elysia</taxon>
    </lineage>
</organism>
<dbReference type="Proteomes" id="UP000762676">
    <property type="component" value="Unassembled WGS sequence"/>
</dbReference>
<proteinExistence type="predicted"/>
<protein>
    <submittedName>
        <fullName evidence="1">Uncharacterized protein</fullName>
    </submittedName>
</protein>
<sequence>MCGSRAKDPKFVRNSLPQDLFVKSISWLSAHPRQSVPGHQVQNRPHYPPHLLITVKARIPKGLRENRFLWGQQQVKSAPCPLLSGTGNHQSLPPELPWNRFSMLA</sequence>
<reference evidence="1 2" key="1">
    <citation type="journal article" date="2021" name="Elife">
        <title>Chloroplast acquisition without the gene transfer in kleptoplastic sea slugs, Plakobranchus ocellatus.</title>
        <authorList>
            <person name="Maeda T."/>
            <person name="Takahashi S."/>
            <person name="Yoshida T."/>
            <person name="Shimamura S."/>
            <person name="Takaki Y."/>
            <person name="Nagai Y."/>
            <person name="Toyoda A."/>
            <person name="Suzuki Y."/>
            <person name="Arimoto A."/>
            <person name="Ishii H."/>
            <person name="Satoh N."/>
            <person name="Nishiyama T."/>
            <person name="Hasebe M."/>
            <person name="Maruyama T."/>
            <person name="Minagawa J."/>
            <person name="Obokata J."/>
            <person name="Shigenobu S."/>
        </authorList>
    </citation>
    <scope>NUCLEOTIDE SEQUENCE [LARGE SCALE GENOMIC DNA]</scope>
</reference>
<gene>
    <name evidence="1" type="ORF">ElyMa_000744100</name>
</gene>
<comment type="caution">
    <text evidence="1">The sequence shown here is derived from an EMBL/GenBank/DDBJ whole genome shotgun (WGS) entry which is preliminary data.</text>
</comment>